<organism evidence="2 3">
    <name type="scientific">Methanobrevibacter millerae</name>
    <dbReference type="NCBI Taxonomy" id="230361"/>
    <lineage>
        <taxon>Archaea</taxon>
        <taxon>Methanobacteriati</taxon>
        <taxon>Methanobacteriota</taxon>
        <taxon>Methanomada group</taxon>
        <taxon>Methanobacteria</taxon>
        <taxon>Methanobacteriales</taxon>
        <taxon>Methanobacteriaceae</taxon>
        <taxon>Methanobrevibacter</taxon>
    </lineage>
</organism>
<dbReference type="Gene3D" id="2.60.200.20">
    <property type="match status" value="1"/>
</dbReference>
<dbReference type="GeneID" id="26735676"/>
<dbReference type="Gene3D" id="1.10.10.10">
    <property type="entry name" value="Winged helix-like DNA-binding domain superfamily/Winged helix DNA-binding domain"/>
    <property type="match status" value="1"/>
</dbReference>
<dbReference type="Proteomes" id="UP000067738">
    <property type="component" value="Chromosome"/>
</dbReference>
<dbReference type="EMBL" id="CP011266">
    <property type="protein sequence ID" value="ALT68497.1"/>
    <property type="molecule type" value="Genomic_DNA"/>
</dbReference>
<dbReference type="AlphaFoldDB" id="A0A0U3EAG5"/>
<feature type="domain" description="FHA" evidence="1">
    <location>
        <begin position="176"/>
        <end position="238"/>
    </location>
</feature>
<protein>
    <submittedName>
        <fullName evidence="2">FHA domain-containing protein</fullName>
    </submittedName>
</protein>
<gene>
    <name evidence="2" type="ORF">sm9_0700</name>
</gene>
<dbReference type="InterPro" id="IPR000253">
    <property type="entry name" value="FHA_dom"/>
</dbReference>
<reference evidence="2 3" key="1">
    <citation type="submission" date="2015-04" db="EMBL/GenBank/DDBJ databases">
        <title>The complete genome sequence of the rumen methanogen Methanobrevibacter millerae SM9.</title>
        <authorList>
            <person name="Leahy S.C."/>
            <person name="Kelly W.J."/>
            <person name="Pacheco D.M."/>
            <person name="Li D."/>
            <person name="Altermann E."/>
            <person name="Attwood G.T."/>
        </authorList>
    </citation>
    <scope>NUCLEOTIDE SEQUENCE [LARGE SCALE GENOMIC DNA]</scope>
    <source>
        <strain evidence="2 3">SM9</strain>
    </source>
</reference>
<dbReference type="Pfam" id="PF00498">
    <property type="entry name" value="FHA"/>
    <property type="match status" value="1"/>
</dbReference>
<dbReference type="PROSITE" id="PS50006">
    <property type="entry name" value="FHA_DOMAIN"/>
    <property type="match status" value="1"/>
</dbReference>
<dbReference type="OrthoDB" id="26617at2157"/>
<keyword evidence="3" id="KW-1185">Reference proteome</keyword>
<dbReference type="CDD" id="cd00060">
    <property type="entry name" value="FHA"/>
    <property type="match status" value="1"/>
</dbReference>
<name>A0A0U3EAG5_9EURY</name>
<proteinExistence type="predicted"/>
<evidence type="ECO:0000313" key="2">
    <source>
        <dbReference type="EMBL" id="ALT68497.1"/>
    </source>
</evidence>
<evidence type="ECO:0000313" key="3">
    <source>
        <dbReference type="Proteomes" id="UP000067738"/>
    </source>
</evidence>
<dbReference type="RefSeq" id="WP_058738813.1">
    <property type="nucleotide sequence ID" value="NZ_CP011266.1"/>
</dbReference>
<sequence length="267" mass="30694">MSKLENIETELVDLNDSKIISTKLAAVNNNVRFSILEILRDFQVTFNEKNTNFKKEPLYYREINSYLADNYNINITPQMLGQHLKQLLKADLIEEVNVKKEIPNKVGLRTVKAYKLKEDAFEDLFLDINFLSDELLYFFDLYCVNQKFKDDECCVLTIFNGVDKGKSFKVNNDETVLIGRKDNFENSDFSSLVVLLDNDYVSVSSISKPHLKIFYEDDFWYVLDEASTNGTFVSGKKIPQGIATKLKNNSFLKLSRGNGGVVIYCSF</sequence>
<dbReference type="PATRIC" id="fig|230361.4.peg.724"/>
<accession>A0A0U3EAG5</accession>
<dbReference type="SUPFAM" id="SSF49879">
    <property type="entry name" value="SMAD/FHA domain"/>
    <property type="match status" value="1"/>
</dbReference>
<evidence type="ECO:0000259" key="1">
    <source>
        <dbReference type="PROSITE" id="PS50006"/>
    </source>
</evidence>
<dbReference type="SMART" id="SM00240">
    <property type="entry name" value="FHA"/>
    <property type="match status" value="1"/>
</dbReference>
<dbReference type="InterPro" id="IPR008984">
    <property type="entry name" value="SMAD_FHA_dom_sf"/>
</dbReference>
<dbReference type="InterPro" id="IPR036388">
    <property type="entry name" value="WH-like_DNA-bd_sf"/>
</dbReference>
<dbReference type="KEGG" id="mmil:sm9_0700"/>